<dbReference type="Proteomes" id="UP000033684">
    <property type="component" value="Unassembled WGS sequence"/>
</dbReference>
<dbReference type="InterPro" id="IPR043736">
    <property type="entry name" value="DUF5681"/>
</dbReference>
<evidence type="ECO:0000259" key="1">
    <source>
        <dbReference type="Pfam" id="PF18932"/>
    </source>
</evidence>
<proteinExistence type="predicted"/>
<protein>
    <recommendedName>
        <fullName evidence="1">DUF5681 domain-containing protein</fullName>
    </recommendedName>
</protein>
<reference evidence="3" key="1">
    <citation type="submission" date="2015-03" db="EMBL/GenBank/DDBJ databases">
        <title>Draft genome sequence of a novel methanotroph (Sn10-6) isolated from flooded ricefield rhizosphere in India.</title>
        <authorList>
            <person name="Pandit P.S."/>
            <person name="Pore S.D."/>
            <person name="Arora P."/>
            <person name="Kapse N.G."/>
            <person name="Dhakephalkar P.K."/>
            <person name="Rahalkar M.C."/>
        </authorList>
    </citation>
    <scope>NUCLEOTIDE SEQUENCE [LARGE SCALE GENOMIC DNA]</scope>
    <source>
        <strain evidence="3">Sn10-6</strain>
    </source>
</reference>
<dbReference type="Pfam" id="PF18932">
    <property type="entry name" value="DUF5681"/>
    <property type="match status" value="1"/>
</dbReference>
<accession>A0A0F3IKG9</accession>
<evidence type="ECO:0000313" key="3">
    <source>
        <dbReference type="Proteomes" id="UP000033684"/>
    </source>
</evidence>
<name>A0A0F3IKG9_9GAMM</name>
<dbReference type="OrthoDB" id="4774002at2"/>
<dbReference type="AlphaFoldDB" id="A0A0F3IKG9"/>
<gene>
    <name evidence="2" type="ORF">VZ94_06590</name>
</gene>
<comment type="caution">
    <text evidence="2">The sequence shown here is derived from an EMBL/GenBank/DDBJ whole genome shotgun (WGS) entry which is preliminary data.</text>
</comment>
<keyword evidence="3" id="KW-1185">Reference proteome</keyword>
<dbReference type="EMBL" id="LAJX01000056">
    <property type="protein sequence ID" value="KJV07167.1"/>
    <property type="molecule type" value="Genomic_DNA"/>
</dbReference>
<organism evidence="2 3">
    <name type="scientific">Methylocucumis oryzae</name>
    <dbReference type="NCBI Taxonomy" id="1632867"/>
    <lineage>
        <taxon>Bacteria</taxon>
        <taxon>Pseudomonadati</taxon>
        <taxon>Pseudomonadota</taxon>
        <taxon>Gammaproteobacteria</taxon>
        <taxon>Methylococcales</taxon>
        <taxon>Methylococcaceae</taxon>
        <taxon>Methylocucumis</taxon>
    </lineage>
</organism>
<dbReference type="RefSeq" id="WP_045778630.1">
    <property type="nucleotide sequence ID" value="NZ_LAJX01000056.1"/>
</dbReference>
<dbReference type="PATRIC" id="fig|1632867.3.peg.4748"/>
<sequence>MSKFLPGQSGNPNGRPKGKTAATLIRQEIVLHAPEILKTLLAQAKAGDVQACKILLDRICPPLKPQNEAVTIDIAGNDTLATIGQYVIDSIARGDISSDIGGQLLSNLGTQAKLIETTDLIQRIEALEVAHK</sequence>
<evidence type="ECO:0000313" key="2">
    <source>
        <dbReference type="EMBL" id="KJV07167.1"/>
    </source>
</evidence>
<reference evidence="2 3" key="2">
    <citation type="journal article" date="2016" name="Microb. Ecol.">
        <title>Genome Characteristics of a Novel Type I Methanotroph (Sn10-6) Isolated from a Flooded Indian Rice Field.</title>
        <authorList>
            <person name="Rahalkar M.C."/>
            <person name="Pandit P.S."/>
            <person name="Dhakephalkar P.K."/>
            <person name="Pore S."/>
            <person name="Arora P."/>
            <person name="Kapse N."/>
        </authorList>
    </citation>
    <scope>NUCLEOTIDE SEQUENCE [LARGE SCALE GENOMIC DNA]</scope>
    <source>
        <strain evidence="2 3">Sn10-6</strain>
    </source>
</reference>
<feature type="domain" description="DUF5681" evidence="1">
    <location>
        <begin position="2"/>
        <end position="61"/>
    </location>
</feature>